<comment type="caution">
    <text evidence="1">The sequence shown here is derived from an EMBL/GenBank/DDBJ whole genome shotgun (WGS) entry which is preliminary data.</text>
</comment>
<evidence type="ECO:0000313" key="1">
    <source>
        <dbReference type="EMBL" id="MBB5537620.1"/>
    </source>
</evidence>
<accession>A0A7W8X8S8</accession>
<dbReference type="Proteomes" id="UP000585507">
    <property type="component" value="Unassembled WGS sequence"/>
</dbReference>
<dbReference type="AlphaFoldDB" id="A0A7W8X8S8"/>
<proteinExistence type="predicted"/>
<evidence type="ECO:0000313" key="2">
    <source>
        <dbReference type="Proteomes" id="UP000585507"/>
    </source>
</evidence>
<gene>
    <name evidence="1" type="ORF">GGD55_004340</name>
</gene>
<dbReference type="EMBL" id="JACHBK010000010">
    <property type="protein sequence ID" value="MBB5537620.1"/>
    <property type="molecule type" value="Genomic_DNA"/>
</dbReference>
<reference evidence="1 2" key="1">
    <citation type="submission" date="2020-08" db="EMBL/GenBank/DDBJ databases">
        <title>Genomic Encyclopedia of Type Strains, Phase IV (KMG-V): Genome sequencing to study the core and pangenomes of soil and plant-associated prokaryotes.</title>
        <authorList>
            <person name="Whitman W."/>
        </authorList>
    </citation>
    <scope>NUCLEOTIDE SEQUENCE [LARGE SCALE GENOMIC DNA]</scope>
    <source>
        <strain evidence="1 2">SEMIA 4084</strain>
    </source>
</reference>
<sequence>MERTIDRYTRYFEDYTGTYNVANVFGARVANTISASRPHLHKQAGHLIASNRVVRILKP</sequence>
<protein>
    <submittedName>
        <fullName evidence="1">Uncharacterized protein</fullName>
    </submittedName>
</protein>
<organism evidence="1 2">
    <name type="scientific">Rhizobium giardinii</name>
    <dbReference type="NCBI Taxonomy" id="56731"/>
    <lineage>
        <taxon>Bacteria</taxon>
        <taxon>Pseudomonadati</taxon>
        <taxon>Pseudomonadota</taxon>
        <taxon>Alphaproteobacteria</taxon>
        <taxon>Hyphomicrobiales</taxon>
        <taxon>Rhizobiaceae</taxon>
        <taxon>Rhizobium/Agrobacterium group</taxon>
        <taxon>Rhizobium</taxon>
    </lineage>
</organism>
<name>A0A7W8X8S8_9HYPH</name>
<keyword evidence="2" id="KW-1185">Reference proteome</keyword>